<reference evidence="5 6" key="1">
    <citation type="submission" date="2017-08" db="EMBL/GenBank/DDBJ databases">
        <title>Whole Genome Sequence of Sphingobium hydrophobicum C1: Insights into Adaption to the Electronic-waste Contaminated Sediment.</title>
        <authorList>
            <person name="Song D."/>
            <person name="Chen X."/>
            <person name="Xu M."/>
        </authorList>
    </citation>
    <scope>NUCLEOTIDE SEQUENCE [LARGE SCALE GENOMIC DNA]</scope>
    <source>
        <strain evidence="5 6">C1</strain>
    </source>
</reference>
<accession>A0A249MX47</accession>
<dbReference type="AlphaFoldDB" id="A0A249MX47"/>
<dbReference type="SUPFAM" id="SSF52518">
    <property type="entry name" value="Thiamin diphosphate-binding fold (THDP-binding)"/>
    <property type="match status" value="2"/>
</dbReference>
<feature type="domain" description="Thiamine pyrophosphate enzyme N-terminal TPP-binding" evidence="4">
    <location>
        <begin position="16"/>
        <end position="118"/>
    </location>
</feature>
<dbReference type="NCBIfam" id="NF005760">
    <property type="entry name" value="PRK07586.1"/>
    <property type="match status" value="1"/>
</dbReference>
<dbReference type="CDD" id="cd07035">
    <property type="entry name" value="TPP_PYR_POX_like"/>
    <property type="match status" value="1"/>
</dbReference>
<protein>
    <submittedName>
        <fullName evidence="5">Acetolactate synthase large subunit</fullName>
    </submittedName>
</protein>
<dbReference type="InterPro" id="IPR045229">
    <property type="entry name" value="TPP_enz"/>
</dbReference>
<dbReference type="RefSeq" id="WP_017181279.1">
    <property type="nucleotide sequence ID" value="NZ_CP022746.1"/>
</dbReference>
<dbReference type="InterPro" id="IPR012001">
    <property type="entry name" value="Thiamin_PyroP_enz_TPP-bd_dom"/>
</dbReference>
<proteinExistence type="inferred from homology"/>
<dbReference type="GO" id="GO:0044281">
    <property type="term" value="P:small molecule metabolic process"/>
    <property type="evidence" value="ECO:0007669"/>
    <property type="project" value="UniProtKB-ARBA"/>
</dbReference>
<dbReference type="KEGG" id="shyd:CJD35_14985"/>
<evidence type="ECO:0000256" key="1">
    <source>
        <dbReference type="ARBA" id="ARBA00007812"/>
    </source>
</evidence>
<dbReference type="PANTHER" id="PTHR18968:SF86">
    <property type="entry name" value="ACETOLACTATE SYNTHASE LARGE SUBUNIT ILVX-RELATED"/>
    <property type="match status" value="1"/>
</dbReference>
<dbReference type="Pfam" id="PF02775">
    <property type="entry name" value="TPP_enzyme_C"/>
    <property type="match status" value="1"/>
</dbReference>
<dbReference type="Proteomes" id="UP000217141">
    <property type="component" value="Chromosome II"/>
</dbReference>
<evidence type="ECO:0000259" key="3">
    <source>
        <dbReference type="Pfam" id="PF02775"/>
    </source>
</evidence>
<organism evidence="5 6">
    <name type="scientific">Sphingobium xenophagum</name>
    <dbReference type="NCBI Taxonomy" id="121428"/>
    <lineage>
        <taxon>Bacteria</taxon>
        <taxon>Pseudomonadati</taxon>
        <taxon>Pseudomonadota</taxon>
        <taxon>Alphaproteobacteria</taxon>
        <taxon>Sphingomonadales</taxon>
        <taxon>Sphingomonadaceae</taxon>
        <taxon>Sphingobium</taxon>
    </lineage>
</organism>
<feature type="domain" description="Thiamine pyrophosphate enzyme TPP-binding" evidence="3">
    <location>
        <begin position="389"/>
        <end position="525"/>
    </location>
</feature>
<gene>
    <name evidence="5" type="ORF">CJD35_14985</name>
</gene>
<dbReference type="PANTHER" id="PTHR18968">
    <property type="entry name" value="THIAMINE PYROPHOSPHATE ENZYMES"/>
    <property type="match status" value="1"/>
</dbReference>
<evidence type="ECO:0000313" key="6">
    <source>
        <dbReference type="Proteomes" id="UP000217141"/>
    </source>
</evidence>
<dbReference type="EMBL" id="CP022746">
    <property type="protein sequence ID" value="ASY45852.1"/>
    <property type="molecule type" value="Genomic_DNA"/>
</dbReference>
<dbReference type="GO" id="GO:0050660">
    <property type="term" value="F:flavin adenine dinucleotide binding"/>
    <property type="evidence" value="ECO:0007669"/>
    <property type="project" value="TreeGrafter"/>
</dbReference>
<dbReference type="GO" id="GO:0030976">
    <property type="term" value="F:thiamine pyrophosphate binding"/>
    <property type="evidence" value="ECO:0007669"/>
    <property type="project" value="InterPro"/>
</dbReference>
<dbReference type="Gene3D" id="3.40.50.970">
    <property type="match status" value="2"/>
</dbReference>
<sequence length="529" mass="54857">MNVQSEAKAPVSGRLGADLLLDSLYEGGARICFANPGTTELGLVSALARDGRLRCVLSLFEGVCTGAADGYARVSGQVPLTLLHLGPGFANGIANLHNARRAGSRIINLIGDHATWHLAYDAPLTSDIVSLAQPVSRQVISLAKPDAIADDVRQAFAATNLAEGGAATLIFPTDVVDAPAPDNGNTVGFVPYQLTSVGDDRIKSAVAALSEPGETIVLLGGSALTEAGIRAGAALAAALGGRLLMEPYPGIVTLGGDLPKVERQAYFPDDVIAQMGDARVVLAGARMPISYFGYEGWPSQLVPDERLVRLAAPGEDAVAALVALASQVGGEPAPAPAPMEAVCSPEADAALTPVSVVEELLVQLPQDAVISLEGSTLGGPWLRNAHRAKRHRVMTNTGGAIGQGLPCAVGAALAQPDARIVALQSDGSAQYTLQSLWTMAREGLKVTIIIAANHRYAILQTELNRAEVPLDDKIVADLTKLDSPKVDWVALAKGYGVEAIRATTNGELSAALRHGLTLDGPLLIQAELP</sequence>
<dbReference type="Pfam" id="PF02776">
    <property type="entry name" value="TPP_enzyme_N"/>
    <property type="match status" value="1"/>
</dbReference>
<dbReference type="CDD" id="cd02002">
    <property type="entry name" value="TPP_BFDC"/>
    <property type="match status" value="1"/>
</dbReference>
<evidence type="ECO:0000313" key="5">
    <source>
        <dbReference type="EMBL" id="ASY45852.1"/>
    </source>
</evidence>
<dbReference type="InterPro" id="IPR029061">
    <property type="entry name" value="THDP-binding"/>
</dbReference>
<evidence type="ECO:0000259" key="4">
    <source>
        <dbReference type="Pfam" id="PF02776"/>
    </source>
</evidence>
<dbReference type="GO" id="GO:0003984">
    <property type="term" value="F:acetolactate synthase activity"/>
    <property type="evidence" value="ECO:0007669"/>
    <property type="project" value="TreeGrafter"/>
</dbReference>
<evidence type="ECO:0000256" key="2">
    <source>
        <dbReference type="ARBA" id="ARBA00023052"/>
    </source>
</evidence>
<comment type="similarity">
    <text evidence="1">Belongs to the TPP enzyme family.</text>
</comment>
<keyword evidence="2" id="KW-0786">Thiamine pyrophosphate</keyword>
<dbReference type="InterPro" id="IPR011766">
    <property type="entry name" value="TPP_enzyme_TPP-bd"/>
</dbReference>
<name>A0A249MX47_SPHXE</name>